<evidence type="ECO:0000256" key="2">
    <source>
        <dbReference type="SAM" id="Phobius"/>
    </source>
</evidence>
<dbReference type="EMBL" id="KN846956">
    <property type="protein sequence ID" value="KIW73291.1"/>
    <property type="molecule type" value="Genomic_DNA"/>
</dbReference>
<name>A0A0D2D6U5_9EURO</name>
<feature type="transmembrane region" description="Helical" evidence="2">
    <location>
        <begin position="114"/>
        <end position="131"/>
    </location>
</feature>
<reference evidence="3 4" key="1">
    <citation type="submission" date="2015-01" db="EMBL/GenBank/DDBJ databases">
        <title>The Genome Sequence of Capronia semiimmersa CBS27337.</title>
        <authorList>
            <consortium name="The Broad Institute Genomics Platform"/>
            <person name="Cuomo C."/>
            <person name="de Hoog S."/>
            <person name="Gorbushina A."/>
            <person name="Stielow B."/>
            <person name="Teixiera M."/>
            <person name="Abouelleil A."/>
            <person name="Chapman S.B."/>
            <person name="Priest M."/>
            <person name="Young S.K."/>
            <person name="Wortman J."/>
            <person name="Nusbaum C."/>
            <person name="Birren B."/>
        </authorList>
    </citation>
    <scope>NUCLEOTIDE SEQUENCE [LARGE SCALE GENOMIC DNA]</scope>
    <source>
        <strain evidence="3 4">CBS 27337</strain>
    </source>
</reference>
<evidence type="ECO:0000313" key="4">
    <source>
        <dbReference type="Proteomes" id="UP000054266"/>
    </source>
</evidence>
<evidence type="ECO:0000313" key="3">
    <source>
        <dbReference type="EMBL" id="KIW73291.1"/>
    </source>
</evidence>
<protein>
    <submittedName>
        <fullName evidence="3">Uncharacterized protein</fullName>
    </submittedName>
</protein>
<keyword evidence="2" id="KW-0472">Membrane</keyword>
<dbReference type="AlphaFoldDB" id="A0A0D2D6U5"/>
<proteinExistence type="predicted"/>
<dbReference type="STRING" id="5601.A0A0D2D6U5"/>
<feature type="compositionally biased region" description="Polar residues" evidence="1">
    <location>
        <begin position="591"/>
        <end position="600"/>
    </location>
</feature>
<dbReference type="HOGENOM" id="CLU_023865_0_0_1"/>
<organism evidence="3 4">
    <name type="scientific">Phialophora macrospora</name>
    <dbReference type="NCBI Taxonomy" id="1851006"/>
    <lineage>
        <taxon>Eukaryota</taxon>
        <taxon>Fungi</taxon>
        <taxon>Dikarya</taxon>
        <taxon>Ascomycota</taxon>
        <taxon>Pezizomycotina</taxon>
        <taxon>Eurotiomycetes</taxon>
        <taxon>Chaetothyriomycetidae</taxon>
        <taxon>Chaetothyriales</taxon>
        <taxon>Herpotrichiellaceae</taxon>
        <taxon>Phialophora</taxon>
    </lineage>
</organism>
<feature type="compositionally biased region" description="Polar residues" evidence="1">
    <location>
        <begin position="622"/>
        <end position="635"/>
    </location>
</feature>
<feature type="transmembrane region" description="Helical" evidence="2">
    <location>
        <begin position="480"/>
        <end position="502"/>
    </location>
</feature>
<feature type="region of interest" description="Disordered" evidence="1">
    <location>
        <begin position="582"/>
        <end position="635"/>
    </location>
</feature>
<keyword evidence="4" id="KW-1185">Reference proteome</keyword>
<keyword evidence="2" id="KW-1133">Transmembrane helix</keyword>
<accession>A0A0D2D6U5</accession>
<evidence type="ECO:0000256" key="1">
    <source>
        <dbReference type="SAM" id="MobiDB-lite"/>
    </source>
</evidence>
<keyword evidence="2" id="KW-0812">Transmembrane</keyword>
<sequence>MVISSLDPGRHTYHLWRRFSMPTAGGARDAISVPADVADQLNSAYTFMIQMIILSFWTILILAGVVLYLGREKHSHNSGVIATGIWNAKGSPSAVFSLTTAYFMKIKDRRRWQLFVWTTLALGFVVASYAIPIKVAPYIIIDHAAPVSSAAVYVPSLSTSNSAINSVQVNALEVPSALRAVGTVQVANSTGRAQVSIDPPLTIQDLGDGEAIIRVGYRYNITGVDFGLQHYPTLNLSVEGSCQTDYSWLIAESVDALGIILDEYLPFNDLNQETQNVSLYDSARPLGYFLVGAASPTGPAGNWTWGAMVSSVQRSSFSAGTDPWYLTVPNGDLYLVKGGRPALSCWQNDVWSYHGHESNVIALDSKSLPGLDLSLPLQNIFARFLGIPKIVNLATRLGASALVSTDTGLGEIFDAGSSSFYADVERLIFASYIATMNTLTDTTMFSANNYGIPNDVIGSDGQISPGVDEFVIWSSQVRTLSILALIVVPAMALAMFLIVYILTNLPFSWYRIQALQATVLYSCLHEKATGKSDGDWRRQSDRPYVKTGDLEQAVFRPRFDKASRTLSWGAAEHREVTLGIGPTPMSPAAFHTSTTTNGGTSFPFPPPNQAQMANEKSVPLATATSEPLLSPLSNS</sequence>
<gene>
    <name evidence="3" type="ORF">PV04_01423</name>
</gene>
<feature type="transmembrane region" description="Helical" evidence="2">
    <location>
        <begin position="47"/>
        <end position="69"/>
    </location>
</feature>
<dbReference type="Proteomes" id="UP000054266">
    <property type="component" value="Unassembled WGS sequence"/>
</dbReference>